<dbReference type="GO" id="GO:0005929">
    <property type="term" value="C:cilium"/>
    <property type="evidence" value="ECO:0007669"/>
    <property type="project" value="TreeGrafter"/>
</dbReference>
<evidence type="ECO:0000259" key="2">
    <source>
        <dbReference type="Pfam" id="PF23355"/>
    </source>
</evidence>
<dbReference type="GO" id="GO:0042073">
    <property type="term" value="P:intraciliary transport"/>
    <property type="evidence" value="ECO:0007669"/>
    <property type="project" value="TreeGrafter"/>
</dbReference>
<reference evidence="3" key="1">
    <citation type="journal article" date="2023" name="G3 (Bethesda)">
        <title>Whole genome assemblies of Zophobas morio and Tenebrio molitor.</title>
        <authorList>
            <person name="Kaur S."/>
            <person name="Stinson S.A."/>
            <person name="diCenzo G.C."/>
        </authorList>
    </citation>
    <scope>NUCLEOTIDE SEQUENCE</scope>
    <source>
        <strain evidence="3">QUZm001</strain>
    </source>
</reference>
<evidence type="ECO:0008006" key="5">
    <source>
        <dbReference type="Google" id="ProtNLM"/>
    </source>
</evidence>
<gene>
    <name evidence="3" type="ORF">Zmor_019931</name>
</gene>
<dbReference type="AlphaFoldDB" id="A0AA38M9F5"/>
<dbReference type="SUPFAM" id="SSF52317">
    <property type="entry name" value="Class I glutamine amidotransferase-like"/>
    <property type="match status" value="1"/>
</dbReference>
<accession>A0AA38M9F5</accession>
<evidence type="ECO:0000259" key="1">
    <source>
        <dbReference type="Pfam" id="PF23352"/>
    </source>
</evidence>
<comment type="caution">
    <text evidence="3">The sequence shown here is derived from an EMBL/GenBank/DDBJ whole genome shotgun (WGS) entry which is preliminary data.</text>
</comment>
<dbReference type="Pfam" id="PF23355">
    <property type="entry name" value="IFT52_GIFT"/>
    <property type="match status" value="1"/>
</dbReference>
<dbReference type="InterPro" id="IPR039975">
    <property type="entry name" value="IFT52"/>
</dbReference>
<dbReference type="InterPro" id="IPR055460">
    <property type="entry name" value="IFT52_central"/>
</dbReference>
<feature type="domain" description="IFT52 central" evidence="1">
    <location>
        <begin position="258"/>
        <end position="340"/>
    </location>
</feature>
<organism evidence="3 4">
    <name type="scientific">Zophobas morio</name>
    <dbReference type="NCBI Taxonomy" id="2755281"/>
    <lineage>
        <taxon>Eukaryota</taxon>
        <taxon>Metazoa</taxon>
        <taxon>Ecdysozoa</taxon>
        <taxon>Arthropoda</taxon>
        <taxon>Hexapoda</taxon>
        <taxon>Insecta</taxon>
        <taxon>Pterygota</taxon>
        <taxon>Neoptera</taxon>
        <taxon>Endopterygota</taxon>
        <taxon>Coleoptera</taxon>
        <taxon>Polyphaga</taxon>
        <taxon>Cucujiformia</taxon>
        <taxon>Tenebrionidae</taxon>
        <taxon>Zophobas</taxon>
    </lineage>
</organism>
<dbReference type="PANTHER" id="PTHR12969:SF7">
    <property type="entry name" value="INTRAFLAGELLAR TRANSPORT PROTEIN 52 HOMOLOG"/>
    <property type="match status" value="1"/>
</dbReference>
<dbReference type="GO" id="GO:0030992">
    <property type="term" value="C:intraciliary transport particle B"/>
    <property type="evidence" value="ECO:0007669"/>
    <property type="project" value="TreeGrafter"/>
</dbReference>
<sequence length="418" mass="47195">MAPVEDSSADNKNTIVFNNSKRELFKLNENFKIFQRKLKIYWKVIVNKDEITSQLLQNCTLLILPGCQQPFEENELNCLKSFIRDGGRVLVLLSESNHDDTSNINILLEEFGIVPNMDSLIRTHYYKYFHPKECFIGDSSINTSLNRDKVNINLVYPFGCTLNVSKPSVVAFTSGSASFPVDRPLGALYYDPASGGRLVATGSGHMFADKYIDQEANEKFRELVFDFLTNTHSVRFAPSDHDDIDISDHHIVPDTAELAERPKLCLTDAISHTVSIDYTQLFDHKTYSVNTNLVPEALKLYDDLGVKHQPLKIITPKFEAPLPPLQAAVFPPSFRELPPPPLELFDLDEAFSSVFSKLAQFTNKYKMTTSKVDEDEVEFYIRECSKIVKVDGGVEGAAKVLYQMGVQIAKFKSIDTIK</sequence>
<protein>
    <recommendedName>
        <fullName evidence="5">Intraflagellar transport protein 52-like protein</fullName>
    </recommendedName>
</protein>
<dbReference type="InterPro" id="IPR029062">
    <property type="entry name" value="Class_I_gatase-like"/>
</dbReference>
<dbReference type="CDD" id="cd23683">
    <property type="entry name" value="IFT52_CTD"/>
    <property type="match status" value="1"/>
</dbReference>
<name>A0AA38M9F5_9CUCU</name>
<keyword evidence="4" id="KW-1185">Reference proteome</keyword>
<evidence type="ECO:0000313" key="3">
    <source>
        <dbReference type="EMBL" id="KAJ3648096.1"/>
    </source>
</evidence>
<dbReference type="GO" id="GO:0005814">
    <property type="term" value="C:centriole"/>
    <property type="evidence" value="ECO:0007669"/>
    <property type="project" value="TreeGrafter"/>
</dbReference>
<dbReference type="Gene3D" id="6.10.250.2800">
    <property type="match status" value="1"/>
</dbReference>
<dbReference type="Pfam" id="PF23352">
    <property type="entry name" value="IFT52_central"/>
    <property type="match status" value="1"/>
</dbReference>
<dbReference type="GO" id="GO:0060271">
    <property type="term" value="P:cilium assembly"/>
    <property type="evidence" value="ECO:0007669"/>
    <property type="project" value="TreeGrafter"/>
</dbReference>
<proteinExistence type="predicted"/>
<dbReference type="PANTHER" id="PTHR12969">
    <property type="entry name" value="NGD5/OSM-6/IFT52"/>
    <property type="match status" value="1"/>
</dbReference>
<dbReference type="InterPro" id="IPR055458">
    <property type="entry name" value="IFT52_GIFT"/>
</dbReference>
<dbReference type="EMBL" id="JALNTZ010000006">
    <property type="protein sequence ID" value="KAJ3648096.1"/>
    <property type="molecule type" value="Genomic_DNA"/>
</dbReference>
<evidence type="ECO:0000313" key="4">
    <source>
        <dbReference type="Proteomes" id="UP001168821"/>
    </source>
</evidence>
<feature type="domain" description="IFT52 GIFT" evidence="2">
    <location>
        <begin position="14"/>
        <end position="235"/>
    </location>
</feature>
<dbReference type="Proteomes" id="UP001168821">
    <property type="component" value="Unassembled WGS sequence"/>
</dbReference>